<feature type="region of interest" description="Disordered" evidence="1">
    <location>
        <begin position="1"/>
        <end position="29"/>
    </location>
</feature>
<comment type="caution">
    <text evidence="2">The sequence shown here is derived from an EMBL/GenBank/DDBJ whole genome shotgun (WGS) entry which is preliminary data.</text>
</comment>
<name>A0ABN2QQ90_9ACTN</name>
<proteinExistence type="predicted"/>
<protein>
    <recommendedName>
        <fullName evidence="4">MIF4G domain-containing protein</fullName>
    </recommendedName>
</protein>
<evidence type="ECO:0008006" key="4">
    <source>
        <dbReference type="Google" id="ProtNLM"/>
    </source>
</evidence>
<sequence>MPRVDAGTERPGAESCEGTWEGPMANGGGEDARERLLGVLLDKVAQDLYPSSTMLDVIEKLLEPDEIDAYAAILCEKIADEMYPSTSMINRLVALTG</sequence>
<evidence type="ECO:0000313" key="3">
    <source>
        <dbReference type="Proteomes" id="UP001500571"/>
    </source>
</evidence>
<accession>A0ABN2QQ90</accession>
<dbReference type="Proteomes" id="UP001500571">
    <property type="component" value="Unassembled WGS sequence"/>
</dbReference>
<feature type="compositionally biased region" description="Basic and acidic residues" evidence="1">
    <location>
        <begin position="1"/>
        <end position="12"/>
    </location>
</feature>
<keyword evidence="3" id="KW-1185">Reference proteome</keyword>
<evidence type="ECO:0000256" key="1">
    <source>
        <dbReference type="SAM" id="MobiDB-lite"/>
    </source>
</evidence>
<evidence type="ECO:0000313" key="2">
    <source>
        <dbReference type="EMBL" id="GAA1956456.1"/>
    </source>
</evidence>
<reference evidence="3" key="1">
    <citation type="journal article" date="2019" name="Int. J. Syst. Evol. Microbiol.">
        <title>The Global Catalogue of Microorganisms (GCM) 10K type strain sequencing project: providing services to taxonomists for standard genome sequencing and annotation.</title>
        <authorList>
            <consortium name="The Broad Institute Genomics Platform"/>
            <consortium name="The Broad Institute Genome Sequencing Center for Infectious Disease"/>
            <person name="Wu L."/>
            <person name="Ma J."/>
        </authorList>
    </citation>
    <scope>NUCLEOTIDE SEQUENCE [LARGE SCALE GENOMIC DNA]</scope>
    <source>
        <strain evidence="3">JCM 15309</strain>
    </source>
</reference>
<dbReference type="EMBL" id="BAAAPB010000001">
    <property type="protein sequence ID" value="GAA1956456.1"/>
    <property type="molecule type" value="Genomic_DNA"/>
</dbReference>
<organism evidence="2 3">
    <name type="scientific">Nocardioides panacihumi</name>
    <dbReference type="NCBI Taxonomy" id="400774"/>
    <lineage>
        <taxon>Bacteria</taxon>
        <taxon>Bacillati</taxon>
        <taxon>Actinomycetota</taxon>
        <taxon>Actinomycetes</taxon>
        <taxon>Propionibacteriales</taxon>
        <taxon>Nocardioidaceae</taxon>
        <taxon>Nocardioides</taxon>
    </lineage>
</organism>
<gene>
    <name evidence="2" type="ORF">GCM10009798_14760</name>
</gene>